<organism evidence="2 3">
    <name type="scientific">Winogradskyella flava</name>
    <dbReference type="NCBI Taxonomy" id="1884876"/>
    <lineage>
        <taxon>Bacteria</taxon>
        <taxon>Pseudomonadati</taxon>
        <taxon>Bacteroidota</taxon>
        <taxon>Flavobacteriia</taxon>
        <taxon>Flavobacteriales</taxon>
        <taxon>Flavobacteriaceae</taxon>
        <taxon>Winogradskyella</taxon>
    </lineage>
</organism>
<name>A0A842IPV9_9FLAO</name>
<dbReference type="EMBL" id="JACLCP010000001">
    <property type="protein sequence ID" value="MBC2844229.1"/>
    <property type="molecule type" value="Genomic_DNA"/>
</dbReference>
<gene>
    <name evidence="2" type="ORF">H7F21_03925</name>
</gene>
<accession>A0A842IPV9</accession>
<evidence type="ECO:0000313" key="2">
    <source>
        <dbReference type="EMBL" id="MBC2844229.1"/>
    </source>
</evidence>
<evidence type="ECO:0000313" key="3">
    <source>
        <dbReference type="Proteomes" id="UP000533900"/>
    </source>
</evidence>
<feature type="transmembrane region" description="Helical" evidence="1">
    <location>
        <begin position="12"/>
        <end position="33"/>
    </location>
</feature>
<dbReference type="AlphaFoldDB" id="A0A842IPV9"/>
<sequence length="233" mass="27401">MASKKIKFSKFFKDNWVITLFSTMFGVIAGLYLTDYYEGKQLNESKENAIIMVKQEIDNNREELLRYDSICRRMYERSSYVFSKMNANIEIFIHKDSTKIFEENSDGIIEDLRFEDYLKHRDTVQVKGEMNMFVGSKLALLDLNDVIWQSYKQTDYMNITSFTCITGLEEVYQFQQKNNNVNKEWLGELTSGSFLQSEAQLSEFMFLWDKALGVNQTLLNTYDSLDAIFKDCK</sequence>
<proteinExistence type="predicted"/>
<protein>
    <submittedName>
        <fullName evidence="2">Uncharacterized protein</fullName>
    </submittedName>
</protein>
<dbReference type="RefSeq" id="WP_185787914.1">
    <property type="nucleotide sequence ID" value="NZ_CANMIT010000001.1"/>
</dbReference>
<reference evidence="2" key="1">
    <citation type="submission" date="2020-08" db="EMBL/GenBank/DDBJ databases">
        <title>Winogradskyella ouciana sp. nov., isolated from the hadal seawater of the Mariana Trench.</title>
        <authorList>
            <person name="He X."/>
        </authorList>
    </citation>
    <scope>NUCLEOTIDE SEQUENCE [LARGE SCALE GENOMIC DNA]</scope>
    <source>
        <strain evidence="2">KCTC 52348</strain>
    </source>
</reference>
<evidence type="ECO:0000256" key="1">
    <source>
        <dbReference type="SAM" id="Phobius"/>
    </source>
</evidence>
<comment type="caution">
    <text evidence="2">The sequence shown here is derived from an EMBL/GenBank/DDBJ whole genome shotgun (WGS) entry which is preliminary data.</text>
</comment>
<keyword evidence="1" id="KW-0472">Membrane</keyword>
<keyword evidence="1" id="KW-0812">Transmembrane</keyword>
<keyword evidence="1" id="KW-1133">Transmembrane helix</keyword>
<dbReference type="Proteomes" id="UP000533900">
    <property type="component" value="Unassembled WGS sequence"/>
</dbReference>
<keyword evidence="3" id="KW-1185">Reference proteome</keyword>